<dbReference type="EMBL" id="MAXA01000237">
    <property type="protein sequence ID" value="OHV23974.1"/>
    <property type="molecule type" value="Genomic_DNA"/>
</dbReference>
<keyword evidence="2" id="KW-1185">Reference proteome</keyword>
<sequence>MGRTVNTDGKPRLQAGALTAMVLDVLAAHADVAMSVTEISREIPGRSSGAINAAGLAMTRRGEVTLLPGRPKRFQITPTGLTLTSATAASTGS</sequence>
<protein>
    <recommendedName>
        <fullName evidence="3">MarR family transcriptional regulator</fullName>
    </recommendedName>
</protein>
<organism evidence="1 2">
    <name type="scientific">Parafrankia soli</name>
    <dbReference type="NCBI Taxonomy" id="2599596"/>
    <lineage>
        <taxon>Bacteria</taxon>
        <taxon>Bacillati</taxon>
        <taxon>Actinomycetota</taxon>
        <taxon>Actinomycetes</taxon>
        <taxon>Frankiales</taxon>
        <taxon>Frankiaceae</taxon>
        <taxon>Parafrankia</taxon>
    </lineage>
</organism>
<evidence type="ECO:0000313" key="1">
    <source>
        <dbReference type="EMBL" id="OHV23974.1"/>
    </source>
</evidence>
<dbReference type="AlphaFoldDB" id="A0A1S1PVM0"/>
<reference evidence="2" key="1">
    <citation type="submission" date="2016-07" db="EMBL/GenBank/DDBJ databases">
        <title>Frankia sp. NRRL B-16219 Genome sequencing.</title>
        <authorList>
            <person name="Ghodhbane-Gtari F."/>
            <person name="Swanson E."/>
            <person name="Gueddou A."/>
            <person name="Louati M."/>
            <person name="Nouioui I."/>
            <person name="Hezbri K."/>
            <person name="Abebe-Akele F."/>
            <person name="Simpson S."/>
            <person name="Morris K."/>
            <person name="Thomas K."/>
            <person name="Gtari M."/>
            <person name="Tisa L.S."/>
        </authorList>
    </citation>
    <scope>NUCLEOTIDE SEQUENCE [LARGE SCALE GENOMIC DNA]</scope>
    <source>
        <strain evidence="2">NRRL B-16219</strain>
    </source>
</reference>
<name>A0A1S1PVM0_9ACTN</name>
<dbReference type="Proteomes" id="UP000179769">
    <property type="component" value="Unassembled WGS sequence"/>
</dbReference>
<gene>
    <name evidence="1" type="ORF">BBK14_23625</name>
</gene>
<accession>A0A1S1PVM0</accession>
<dbReference type="OrthoDB" id="3221376at2"/>
<evidence type="ECO:0000313" key="2">
    <source>
        <dbReference type="Proteomes" id="UP000179769"/>
    </source>
</evidence>
<evidence type="ECO:0008006" key="3">
    <source>
        <dbReference type="Google" id="ProtNLM"/>
    </source>
</evidence>
<proteinExistence type="predicted"/>
<comment type="caution">
    <text evidence="1">The sequence shown here is derived from an EMBL/GenBank/DDBJ whole genome shotgun (WGS) entry which is preliminary data.</text>
</comment>